<dbReference type="PANTHER" id="PTHR40866:SF1">
    <property type="entry name" value="BED-TYPE DOMAIN-CONTAINING PROTEIN"/>
    <property type="match status" value="1"/>
</dbReference>
<name>W2K287_PHYNI</name>
<accession>W2K287</accession>
<sequence>MLSQDTRWSSTYYMIHRYFRLLEFIKDDDELADNLPGPAANRRLRKFLEVLSKVESVSKGLQASTSLASHIGNATRARAAIVHSPHFETACVKVLDGKTAELTSAETVFLRRFAVQREETS</sequence>
<evidence type="ECO:0000313" key="1">
    <source>
        <dbReference type="EMBL" id="ETL79227.1"/>
    </source>
</evidence>
<dbReference type="OrthoDB" id="119428at2759"/>
<gene>
    <name evidence="1" type="ORF">L917_20077</name>
</gene>
<feature type="non-terminal residue" evidence="1">
    <location>
        <position position="121"/>
    </location>
</feature>
<proteinExistence type="predicted"/>
<protein>
    <submittedName>
        <fullName evidence="1">Uncharacterized protein</fullName>
    </submittedName>
</protein>
<dbReference type="Proteomes" id="UP000054423">
    <property type="component" value="Unassembled WGS sequence"/>
</dbReference>
<dbReference type="AlphaFoldDB" id="W2K287"/>
<dbReference type="PANTHER" id="PTHR40866">
    <property type="entry name" value="BED-TYPE DOMAIN-CONTAINING PROTEIN"/>
    <property type="match status" value="1"/>
</dbReference>
<reference evidence="1" key="1">
    <citation type="submission" date="2013-11" db="EMBL/GenBank/DDBJ databases">
        <title>The Genome Sequence of Phytophthora parasitica CHvinca01.</title>
        <authorList>
            <consortium name="The Broad Institute Genomics Platform"/>
            <person name="Russ C."/>
            <person name="Tyler B."/>
            <person name="Panabieres F."/>
            <person name="Shan W."/>
            <person name="Tripathy S."/>
            <person name="Grunwald N."/>
            <person name="Machado M."/>
            <person name="Johnson C.S."/>
            <person name="Arredondo F."/>
            <person name="Hong C."/>
            <person name="Coffey M."/>
            <person name="Young S.K."/>
            <person name="Zeng Q."/>
            <person name="Gargeya S."/>
            <person name="Fitzgerald M."/>
            <person name="Abouelleil A."/>
            <person name="Alvarado L."/>
            <person name="Chapman S.B."/>
            <person name="Gainer-Dewar J."/>
            <person name="Goldberg J."/>
            <person name="Griggs A."/>
            <person name="Gujja S."/>
            <person name="Hansen M."/>
            <person name="Howarth C."/>
            <person name="Imamovic A."/>
            <person name="Ireland A."/>
            <person name="Larimer J."/>
            <person name="McCowan C."/>
            <person name="Murphy C."/>
            <person name="Pearson M."/>
            <person name="Poon T.W."/>
            <person name="Priest M."/>
            <person name="Roberts A."/>
            <person name="Saif S."/>
            <person name="Shea T."/>
            <person name="Sykes S."/>
            <person name="Wortman J."/>
            <person name="Nusbaum C."/>
            <person name="Birren B."/>
        </authorList>
    </citation>
    <scope>NUCLEOTIDE SEQUENCE [LARGE SCALE GENOMIC DNA]</scope>
    <source>
        <strain evidence="1">CHvinca01</strain>
    </source>
</reference>
<organism evidence="1">
    <name type="scientific">Phytophthora nicotianae</name>
    <name type="common">Potato buckeye rot agent</name>
    <name type="synonym">Phytophthora parasitica</name>
    <dbReference type="NCBI Taxonomy" id="4792"/>
    <lineage>
        <taxon>Eukaryota</taxon>
        <taxon>Sar</taxon>
        <taxon>Stramenopiles</taxon>
        <taxon>Oomycota</taxon>
        <taxon>Peronosporomycetes</taxon>
        <taxon>Peronosporales</taxon>
        <taxon>Peronosporaceae</taxon>
        <taxon>Phytophthora</taxon>
    </lineage>
</organism>
<dbReference type="EMBL" id="KI683075">
    <property type="protein sequence ID" value="ETL79227.1"/>
    <property type="molecule type" value="Genomic_DNA"/>
</dbReference>